<dbReference type="InterPro" id="IPR051415">
    <property type="entry name" value="LAAT-1"/>
</dbReference>
<evidence type="ECO:0000256" key="6">
    <source>
        <dbReference type="SAM" id="Phobius"/>
    </source>
</evidence>
<dbReference type="FunFam" id="1.20.1280.290:FF:000009">
    <property type="entry name" value="PQ loop repeat family protein"/>
    <property type="match status" value="1"/>
</dbReference>
<dbReference type="AlphaFoldDB" id="A0AAD5QV09"/>
<name>A0AAD5QV09_PARTN</name>
<evidence type="ECO:0000256" key="4">
    <source>
        <dbReference type="ARBA" id="ARBA00023136"/>
    </source>
</evidence>
<dbReference type="EMBL" id="JAHQIW010004583">
    <property type="protein sequence ID" value="KAJ1363025.1"/>
    <property type="molecule type" value="Genomic_DNA"/>
</dbReference>
<gene>
    <name evidence="7" type="primary">LAAT1</name>
    <name evidence="7" type="ORF">KIN20_022774</name>
</gene>
<feature type="transmembrane region" description="Helical" evidence="6">
    <location>
        <begin position="39"/>
        <end position="58"/>
    </location>
</feature>
<evidence type="ECO:0000256" key="3">
    <source>
        <dbReference type="ARBA" id="ARBA00022989"/>
    </source>
</evidence>
<evidence type="ECO:0000256" key="1">
    <source>
        <dbReference type="ARBA" id="ARBA00004141"/>
    </source>
</evidence>
<dbReference type="PANTHER" id="PTHR16201">
    <property type="entry name" value="SEVEN TRANSMEMBRANE PROTEIN 1-RELATED"/>
    <property type="match status" value="1"/>
</dbReference>
<dbReference type="SMART" id="SM00679">
    <property type="entry name" value="CTNS"/>
    <property type="match status" value="1"/>
</dbReference>
<dbReference type="PANTHER" id="PTHR16201:SF34">
    <property type="entry name" value="LYSOSOMAL AMINO ACID TRANSPORTER 1"/>
    <property type="match status" value="1"/>
</dbReference>
<organism evidence="7 8">
    <name type="scientific">Parelaphostrongylus tenuis</name>
    <name type="common">Meningeal worm</name>
    <dbReference type="NCBI Taxonomy" id="148309"/>
    <lineage>
        <taxon>Eukaryota</taxon>
        <taxon>Metazoa</taxon>
        <taxon>Ecdysozoa</taxon>
        <taxon>Nematoda</taxon>
        <taxon>Chromadorea</taxon>
        <taxon>Rhabditida</taxon>
        <taxon>Rhabditina</taxon>
        <taxon>Rhabditomorpha</taxon>
        <taxon>Strongyloidea</taxon>
        <taxon>Metastrongylidae</taxon>
        <taxon>Parelaphostrongylus</taxon>
    </lineage>
</organism>
<evidence type="ECO:0000313" key="7">
    <source>
        <dbReference type="EMBL" id="KAJ1363025.1"/>
    </source>
</evidence>
<evidence type="ECO:0000256" key="2">
    <source>
        <dbReference type="ARBA" id="ARBA00022692"/>
    </source>
</evidence>
<comment type="caution">
    <text evidence="7">The sequence shown here is derived from an EMBL/GenBank/DDBJ whole genome shotgun (WGS) entry which is preliminary data.</text>
</comment>
<keyword evidence="3 6" id="KW-1133">Transmembrane helix</keyword>
<dbReference type="Pfam" id="PF04193">
    <property type="entry name" value="PQ-loop"/>
    <property type="match status" value="1"/>
</dbReference>
<comment type="similarity">
    <text evidence="5">Belongs to the laat-1 family.</text>
</comment>
<dbReference type="Gene3D" id="1.20.1280.290">
    <property type="match status" value="1"/>
</dbReference>
<dbReference type="InterPro" id="IPR006603">
    <property type="entry name" value="PQ-loop_rpt"/>
</dbReference>
<keyword evidence="4 6" id="KW-0472">Membrane</keyword>
<comment type="subcellular location">
    <subcellularLocation>
        <location evidence="1">Membrane</location>
        <topology evidence="1">Multi-pass membrane protein</topology>
    </subcellularLocation>
</comment>
<accession>A0AAD5QV09</accession>
<evidence type="ECO:0000313" key="8">
    <source>
        <dbReference type="Proteomes" id="UP001196413"/>
    </source>
</evidence>
<protein>
    <submittedName>
        <fullName evidence="7">Lysosomal amino acid transporter 1</fullName>
    </submittedName>
</protein>
<keyword evidence="8" id="KW-1185">Reference proteome</keyword>
<evidence type="ECO:0000256" key="5">
    <source>
        <dbReference type="ARBA" id="ARBA00038039"/>
    </source>
</evidence>
<proteinExistence type="inferred from homology"/>
<reference evidence="7" key="1">
    <citation type="submission" date="2021-06" db="EMBL/GenBank/DDBJ databases">
        <title>Parelaphostrongylus tenuis whole genome reference sequence.</title>
        <authorList>
            <person name="Garwood T.J."/>
            <person name="Larsen P.A."/>
            <person name="Fountain-Jones N.M."/>
            <person name="Garbe J.R."/>
            <person name="Macchietto M.G."/>
            <person name="Kania S.A."/>
            <person name="Gerhold R.W."/>
            <person name="Richards J.E."/>
            <person name="Wolf T.M."/>
        </authorList>
    </citation>
    <scope>NUCLEOTIDE SEQUENCE</scope>
    <source>
        <strain evidence="7">MNPRO001-30</strain>
        <tissue evidence="7">Meninges</tissue>
    </source>
</reference>
<keyword evidence="2 6" id="KW-0812">Transmembrane</keyword>
<dbReference type="GO" id="GO:0015174">
    <property type="term" value="F:basic amino acid transmembrane transporter activity"/>
    <property type="evidence" value="ECO:0007669"/>
    <property type="project" value="TreeGrafter"/>
</dbReference>
<dbReference type="Proteomes" id="UP001196413">
    <property type="component" value="Unassembled WGS sequence"/>
</dbReference>
<sequence>MRTGGVVTHQPFVESHNCTNGIQWIKRIFSDCVDTELKLIGFIIGIISLMLWLVPLIPQILRNYKTKKCDGLSPIFLLLWLSGDTCNMLGAILTNQTPIQKIIGVYYIFQDLVLWAQYGYYTRIYPMLGSQRSSTIVVPCLALASLGSLCLPSREASYSRSVSSDSEFVRRKRLTLESALQMWPIFENYTEMVSMLQALREHYVYRVLFFMAAILSDQWQRYATLEAASLR</sequence>
<dbReference type="GO" id="GO:0098852">
    <property type="term" value="C:lytic vacuole membrane"/>
    <property type="evidence" value="ECO:0007669"/>
    <property type="project" value="UniProtKB-ARBA"/>
</dbReference>